<dbReference type="RefSeq" id="YP_009392803.1">
    <property type="nucleotide sequence ID" value="NC_035265.1"/>
</dbReference>
<proteinExistence type="predicted"/>
<keyword evidence="2" id="KW-0934">Plastid</keyword>
<accession>A0A1Z1M6H3</accession>
<geneLocation type="chloroplast" evidence="2"/>
<name>A0A1Z1M6H3_9FLOR</name>
<dbReference type="GeneID" id="33354399"/>
<dbReference type="Pfam" id="PF05419">
    <property type="entry name" value="GUN4"/>
    <property type="match status" value="1"/>
</dbReference>
<dbReference type="GO" id="GO:0046906">
    <property type="term" value="F:tetrapyrrole binding"/>
    <property type="evidence" value="ECO:0007669"/>
    <property type="project" value="TreeGrafter"/>
</dbReference>
<dbReference type="Gene3D" id="1.25.40.620">
    <property type="match status" value="1"/>
</dbReference>
<evidence type="ECO:0000313" key="2">
    <source>
        <dbReference type="EMBL" id="ARW61365.1"/>
    </source>
</evidence>
<dbReference type="InterPro" id="IPR008629">
    <property type="entry name" value="GUN4-like"/>
</dbReference>
<dbReference type="CDD" id="cd16383">
    <property type="entry name" value="GUN4"/>
    <property type="match status" value="1"/>
</dbReference>
<dbReference type="AlphaFoldDB" id="A0A1Z1M6H3"/>
<dbReference type="InterPro" id="IPR037215">
    <property type="entry name" value="GUN4-like_sf"/>
</dbReference>
<organism evidence="2">
    <name type="scientific">Caloglossa intermedia</name>
    <dbReference type="NCBI Taxonomy" id="100879"/>
    <lineage>
        <taxon>Eukaryota</taxon>
        <taxon>Rhodophyta</taxon>
        <taxon>Florideophyceae</taxon>
        <taxon>Rhodymeniophycidae</taxon>
        <taxon>Ceramiales</taxon>
        <taxon>Delesseriaceae</taxon>
        <taxon>Caloglossa</taxon>
    </lineage>
</organism>
<protein>
    <recommendedName>
        <fullName evidence="1">GUN4-like domain-containing protein</fullName>
    </recommendedName>
</protein>
<reference evidence="2" key="1">
    <citation type="journal article" date="2017" name="J. Phycol.">
        <title>Analysis of chloroplast genomes and a supermatrix inform reclassification of the Rhodomelaceae (Rhodophyta).</title>
        <authorList>
            <person name="Diaz-Tapia P."/>
            <person name="Maggs C.A."/>
            <person name="West J.A."/>
            <person name="Verbruggen H."/>
        </authorList>
    </citation>
    <scope>NUCLEOTIDE SEQUENCE</scope>
    <source>
        <strain evidence="2">JW3535</strain>
    </source>
</reference>
<keyword evidence="2" id="KW-0150">Chloroplast</keyword>
<dbReference type="Gene3D" id="1.10.10.1770">
    <property type="entry name" value="Gun4-like"/>
    <property type="match status" value="1"/>
</dbReference>
<dbReference type="PANTHER" id="PTHR34800:SF1">
    <property type="entry name" value="TETRAPYRROLE-BINDING PROTEIN, CHLOROPLASTIC"/>
    <property type="match status" value="1"/>
</dbReference>
<dbReference type="SUPFAM" id="SSF140869">
    <property type="entry name" value="GUN4-like"/>
    <property type="match status" value="1"/>
</dbReference>
<sequence length="241" mass="28947">MQKINNKFNGKIKSNFDINEENVANMTVQYIDSVTSDNLELQKYLLNFLIKKIVDKSDQTSVLEYSIFNKLKNIKHMQDKLNKVFPNGITEFRYYLDTKYKELNNALKEKKFQKADEITKNYLIQLAQENIKVKRKWLYFTDIHSIPPYDLFFIDLLWKIYSNSRFGFSVQRNIWLSCNKNWGIFLEKINWNQENKIKRYPDEFTWNTSATKGHLPLFNQIRGNQAFLSLLEHHAWIIYDC</sequence>
<evidence type="ECO:0000259" key="1">
    <source>
        <dbReference type="Pfam" id="PF05419"/>
    </source>
</evidence>
<dbReference type="EMBL" id="MF101418">
    <property type="protein sequence ID" value="ARW61365.1"/>
    <property type="molecule type" value="Genomic_DNA"/>
</dbReference>
<feature type="domain" description="GUN4-like" evidence="1">
    <location>
        <begin position="98"/>
        <end position="233"/>
    </location>
</feature>
<gene>
    <name evidence="2" type="primary">ycf53</name>
</gene>
<dbReference type="PANTHER" id="PTHR34800">
    <property type="entry name" value="TETRAPYRROLE-BINDING PROTEIN, CHLOROPLASTIC"/>
    <property type="match status" value="1"/>
</dbReference>